<keyword evidence="12" id="KW-0175">Coiled coil</keyword>
<dbReference type="AlphaFoldDB" id="A0A1I3FIJ1"/>
<evidence type="ECO:0000256" key="1">
    <source>
        <dbReference type="ARBA" id="ARBA00004651"/>
    </source>
</evidence>
<keyword evidence="4" id="KW-0808">Transferase</keyword>
<dbReference type="PANTHER" id="PTHR34220:SF11">
    <property type="entry name" value="SENSOR PROTEIN KINASE HPTS"/>
    <property type="match status" value="1"/>
</dbReference>
<dbReference type="InterPro" id="IPR003660">
    <property type="entry name" value="HAMP_dom"/>
</dbReference>
<evidence type="ECO:0000256" key="9">
    <source>
        <dbReference type="ARBA" id="ARBA00022989"/>
    </source>
</evidence>
<evidence type="ECO:0000256" key="3">
    <source>
        <dbReference type="ARBA" id="ARBA00022553"/>
    </source>
</evidence>
<keyword evidence="9 13" id="KW-1133">Transmembrane helix</keyword>
<dbReference type="SMART" id="SM00387">
    <property type="entry name" value="HATPase_c"/>
    <property type="match status" value="1"/>
</dbReference>
<dbReference type="SUPFAM" id="SSF55874">
    <property type="entry name" value="ATPase domain of HSP90 chaperone/DNA topoisomerase II/histidine kinase"/>
    <property type="match status" value="1"/>
</dbReference>
<evidence type="ECO:0000256" key="11">
    <source>
        <dbReference type="ARBA" id="ARBA00023136"/>
    </source>
</evidence>
<evidence type="ECO:0000256" key="8">
    <source>
        <dbReference type="ARBA" id="ARBA00022840"/>
    </source>
</evidence>
<gene>
    <name evidence="15" type="ORF">SAMN04487861_11537</name>
</gene>
<dbReference type="PROSITE" id="PS50885">
    <property type="entry name" value="HAMP"/>
    <property type="match status" value="1"/>
</dbReference>
<dbReference type="InterPro" id="IPR050640">
    <property type="entry name" value="Bact_2-comp_sensor_kinase"/>
</dbReference>
<accession>A0A1I3FIJ1</accession>
<dbReference type="Proteomes" id="UP000183639">
    <property type="component" value="Unassembled WGS sequence"/>
</dbReference>
<evidence type="ECO:0000313" key="16">
    <source>
        <dbReference type="Proteomes" id="UP000183639"/>
    </source>
</evidence>
<dbReference type="RefSeq" id="WP_075444147.1">
    <property type="nucleotide sequence ID" value="NZ_FOQK01000015.1"/>
</dbReference>
<feature type="domain" description="HAMP" evidence="14">
    <location>
        <begin position="302"/>
        <end position="354"/>
    </location>
</feature>
<keyword evidence="6" id="KW-0547">Nucleotide-binding</keyword>
<feature type="coiled-coil region" evidence="12">
    <location>
        <begin position="335"/>
        <end position="362"/>
    </location>
</feature>
<dbReference type="GO" id="GO:0005524">
    <property type="term" value="F:ATP binding"/>
    <property type="evidence" value="ECO:0007669"/>
    <property type="project" value="UniProtKB-KW"/>
</dbReference>
<evidence type="ECO:0000313" key="15">
    <source>
        <dbReference type="EMBL" id="SFI11030.1"/>
    </source>
</evidence>
<dbReference type="Gene3D" id="6.10.340.10">
    <property type="match status" value="1"/>
</dbReference>
<dbReference type="Pfam" id="PF02518">
    <property type="entry name" value="HATPase_c"/>
    <property type="match status" value="1"/>
</dbReference>
<keyword evidence="5 13" id="KW-0812">Transmembrane</keyword>
<keyword evidence="8" id="KW-0067">ATP-binding</keyword>
<evidence type="ECO:0000256" key="4">
    <source>
        <dbReference type="ARBA" id="ARBA00022679"/>
    </source>
</evidence>
<reference evidence="15 16" key="1">
    <citation type="submission" date="2016-10" db="EMBL/GenBank/DDBJ databases">
        <authorList>
            <person name="de Groot N.N."/>
        </authorList>
    </citation>
    <scope>NUCLEOTIDE SEQUENCE [LARGE SCALE GENOMIC DNA]</scope>
    <source>
        <strain evidence="15 16">Z108</strain>
    </source>
</reference>
<keyword evidence="3" id="KW-0597">Phosphoprotein</keyword>
<evidence type="ECO:0000259" key="14">
    <source>
        <dbReference type="PROSITE" id="PS50885"/>
    </source>
</evidence>
<dbReference type="SMART" id="SM00304">
    <property type="entry name" value="HAMP"/>
    <property type="match status" value="1"/>
</dbReference>
<comment type="subcellular location">
    <subcellularLocation>
        <location evidence="1">Cell membrane</location>
        <topology evidence="1">Multi-pass membrane protein</topology>
    </subcellularLocation>
</comment>
<evidence type="ECO:0000256" key="13">
    <source>
        <dbReference type="SAM" id="Phobius"/>
    </source>
</evidence>
<organism evidence="15 16">
    <name type="scientific">Selenomonas ruminantium</name>
    <dbReference type="NCBI Taxonomy" id="971"/>
    <lineage>
        <taxon>Bacteria</taxon>
        <taxon>Bacillati</taxon>
        <taxon>Bacillota</taxon>
        <taxon>Negativicutes</taxon>
        <taxon>Selenomonadales</taxon>
        <taxon>Selenomonadaceae</taxon>
        <taxon>Selenomonas</taxon>
    </lineage>
</organism>
<evidence type="ECO:0000256" key="6">
    <source>
        <dbReference type="ARBA" id="ARBA00022741"/>
    </source>
</evidence>
<proteinExistence type="predicted"/>
<dbReference type="PANTHER" id="PTHR34220">
    <property type="entry name" value="SENSOR HISTIDINE KINASE YPDA"/>
    <property type="match status" value="1"/>
</dbReference>
<evidence type="ECO:0000256" key="2">
    <source>
        <dbReference type="ARBA" id="ARBA00022475"/>
    </source>
</evidence>
<dbReference type="InterPro" id="IPR010559">
    <property type="entry name" value="Sig_transdc_His_kin_internal"/>
</dbReference>
<evidence type="ECO:0000256" key="7">
    <source>
        <dbReference type="ARBA" id="ARBA00022777"/>
    </source>
</evidence>
<dbReference type="InterPro" id="IPR003594">
    <property type="entry name" value="HATPase_dom"/>
</dbReference>
<dbReference type="EMBL" id="FOQK01000015">
    <property type="protein sequence ID" value="SFI11030.1"/>
    <property type="molecule type" value="Genomic_DNA"/>
</dbReference>
<dbReference type="GO" id="GO:0005886">
    <property type="term" value="C:plasma membrane"/>
    <property type="evidence" value="ECO:0007669"/>
    <property type="project" value="UniProtKB-SubCell"/>
</dbReference>
<keyword evidence="7 15" id="KW-0418">Kinase</keyword>
<keyword evidence="11 13" id="KW-0472">Membrane</keyword>
<sequence length="571" mass="64600">MQHTFQEEVRRALTKYALMPVLILAVLGSLLMLFSWKHYVTGTNHEQRAVVAEVMQGIFADYWQRTERAVATLETSADLTQWQTDPQKRAEIYSYLYHEVNITHDGTQFYLLDREGHVLLGSSELLPDVLQPFYPAGGILQRMEKQAEAPVIEFVTRGDTGGHDLLVGQAVKQGGQIAGWFFFRIPGEYLQRNITSDRLDFVVADPFDNAQITAGASYAVQMNKVAEPFRSSSDGLVQVKGREYYVTSQQVISHGDGRRYTVYAVSPVTDLLLRYLLGAGILLGVVLIMIPIILVSVGRESRARSKAVDDLVAAFARVKAGHLGQQLEVHAGSELAIIEEEYNRMTESLQELMRQKEAETRASVISEVRQLESQFNPHFLFNTLENIKFMVKLDAEAAMKMIQALSALLRYSINGEVRRVQLEKDLEYLHSYMKIQQYRFGGRLHYTEYIDERAHGCHIPKLLFQPVLENAIKYGEAADGTIDVRLSVNAIGDDLMVIIEDKGQGMTAEVFAHLQRLLREGENNSIHKGIYNVHRRIQLMFGMAYGLKLLQPASGGTRVEMRLPRQEEEVC</sequence>
<keyword evidence="10" id="KW-0902">Two-component regulatory system</keyword>
<evidence type="ECO:0000256" key="5">
    <source>
        <dbReference type="ARBA" id="ARBA00022692"/>
    </source>
</evidence>
<evidence type="ECO:0000256" key="12">
    <source>
        <dbReference type="SAM" id="Coils"/>
    </source>
</evidence>
<protein>
    <submittedName>
        <fullName evidence="15">Histidine kinase-, DNA gyrase B-, and HSP90-like ATPase</fullName>
    </submittedName>
</protein>
<dbReference type="CDD" id="cd06225">
    <property type="entry name" value="HAMP"/>
    <property type="match status" value="1"/>
</dbReference>
<dbReference type="Gene3D" id="3.30.565.10">
    <property type="entry name" value="Histidine kinase-like ATPase, C-terminal domain"/>
    <property type="match status" value="1"/>
</dbReference>
<dbReference type="OrthoDB" id="9809348at2"/>
<dbReference type="Pfam" id="PF06580">
    <property type="entry name" value="His_kinase"/>
    <property type="match status" value="1"/>
</dbReference>
<dbReference type="InterPro" id="IPR036890">
    <property type="entry name" value="HATPase_C_sf"/>
</dbReference>
<evidence type="ECO:0000256" key="10">
    <source>
        <dbReference type="ARBA" id="ARBA00023012"/>
    </source>
</evidence>
<feature type="transmembrane region" description="Helical" evidence="13">
    <location>
        <begin position="275"/>
        <end position="297"/>
    </location>
</feature>
<keyword evidence="2" id="KW-1003">Cell membrane</keyword>
<name>A0A1I3FIJ1_SELRU</name>
<feature type="transmembrane region" description="Helical" evidence="13">
    <location>
        <begin position="16"/>
        <end position="36"/>
    </location>
</feature>
<dbReference type="GO" id="GO:0000155">
    <property type="term" value="F:phosphorelay sensor kinase activity"/>
    <property type="evidence" value="ECO:0007669"/>
    <property type="project" value="InterPro"/>
</dbReference>